<reference evidence="1" key="2">
    <citation type="submission" date="2020-11" db="EMBL/GenBank/DDBJ databases">
        <authorList>
            <person name="McCartney M.A."/>
            <person name="Auch B."/>
            <person name="Kono T."/>
            <person name="Mallez S."/>
            <person name="Becker A."/>
            <person name="Gohl D.M."/>
            <person name="Silverstein K.A.T."/>
            <person name="Koren S."/>
            <person name="Bechman K.B."/>
            <person name="Herman A."/>
            <person name="Abrahante J.E."/>
            <person name="Garbe J."/>
        </authorList>
    </citation>
    <scope>NUCLEOTIDE SEQUENCE</scope>
    <source>
        <strain evidence="1">Duluth1</strain>
        <tissue evidence="1">Whole animal</tissue>
    </source>
</reference>
<protein>
    <submittedName>
        <fullName evidence="1">Uncharacterized protein</fullName>
    </submittedName>
</protein>
<keyword evidence="2" id="KW-1185">Reference proteome</keyword>
<proteinExistence type="predicted"/>
<organism evidence="1 2">
    <name type="scientific">Dreissena polymorpha</name>
    <name type="common">Zebra mussel</name>
    <name type="synonym">Mytilus polymorpha</name>
    <dbReference type="NCBI Taxonomy" id="45954"/>
    <lineage>
        <taxon>Eukaryota</taxon>
        <taxon>Metazoa</taxon>
        <taxon>Spiralia</taxon>
        <taxon>Lophotrochozoa</taxon>
        <taxon>Mollusca</taxon>
        <taxon>Bivalvia</taxon>
        <taxon>Autobranchia</taxon>
        <taxon>Heteroconchia</taxon>
        <taxon>Euheterodonta</taxon>
        <taxon>Imparidentia</taxon>
        <taxon>Neoheterodontei</taxon>
        <taxon>Myida</taxon>
        <taxon>Dreissenoidea</taxon>
        <taxon>Dreissenidae</taxon>
        <taxon>Dreissena</taxon>
    </lineage>
</organism>
<reference evidence="1" key="1">
    <citation type="journal article" date="2019" name="bioRxiv">
        <title>The Genome of the Zebra Mussel, Dreissena polymorpha: A Resource for Invasive Species Research.</title>
        <authorList>
            <person name="McCartney M.A."/>
            <person name="Auch B."/>
            <person name="Kono T."/>
            <person name="Mallez S."/>
            <person name="Zhang Y."/>
            <person name="Obille A."/>
            <person name="Becker A."/>
            <person name="Abrahante J.E."/>
            <person name="Garbe J."/>
            <person name="Badalamenti J.P."/>
            <person name="Herman A."/>
            <person name="Mangelson H."/>
            <person name="Liachko I."/>
            <person name="Sullivan S."/>
            <person name="Sone E.D."/>
            <person name="Koren S."/>
            <person name="Silverstein K.A.T."/>
            <person name="Beckman K.B."/>
            <person name="Gohl D.M."/>
        </authorList>
    </citation>
    <scope>NUCLEOTIDE SEQUENCE</scope>
    <source>
        <strain evidence="1">Duluth1</strain>
        <tissue evidence="1">Whole animal</tissue>
    </source>
</reference>
<comment type="caution">
    <text evidence="1">The sequence shown here is derived from an EMBL/GenBank/DDBJ whole genome shotgun (WGS) entry which is preliminary data.</text>
</comment>
<dbReference type="EMBL" id="JAIWYP010000011">
    <property type="protein sequence ID" value="KAH3737467.1"/>
    <property type="molecule type" value="Genomic_DNA"/>
</dbReference>
<evidence type="ECO:0000313" key="1">
    <source>
        <dbReference type="EMBL" id="KAH3737467.1"/>
    </source>
</evidence>
<gene>
    <name evidence="1" type="ORF">DPMN_044060</name>
</gene>
<sequence>MALPVNFKDTRSYIIQECRYAQLLMVDATETMAEIVEDQLRSHVTSLPSFVRDTMDFLNKIQKVKPPSPEGTLIFCLDVKALYPNAPRD</sequence>
<accession>A0A9D4HYJ8</accession>
<evidence type="ECO:0000313" key="2">
    <source>
        <dbReference type="Proteomes" id="UP000828390"/>
    </source>
</evidence>
<dbReference type="Proteomes" id="UP000828390">
    <property type="component" value="Unassembled WGS sequence"/>
</dbReference>
<name>A0A9D4HYJ8_DREPO</name>
<dbReference type="AlphaFoldDB" id="A0A9D4HYJ8"/>